<dbReference type="AlphaFoldDB" id="A0A0N7LVF8"/>
<reference evidence="8 9" key="1">
    <citation type="submission" date="2015-09" db="EMBL/GenBank/DDBJ databases">
        <authorList>
            <consortium name="Swine Surveillance"/>
        </authorList>
    </citation>
    <scope>NUCLEOTIDE SEQUENCE [LARGE SCALE GENOMIC DNA]</scope>
    <source>
        <strain evidence="8 9">CECT 4357</strain>
    </source>
</reference>
<dbReference type="STRING" id="53501.SAMN04488043_10416"/>
<dbReference type="Gene3D" id="1.10.357.10">
    <property type="entry name" value="Tetracycline Repressor, domain 2"/>
    <property type="match status" value="1"/>
</dbReference>
<sequence>MTVPDLKDRLLDAALIHVAFDGWTEATFAAAVADEGIDPAVARALCPRGAVDLAVAFHKRGDAQMAARLATADLAEMRFRDRIALGVRYRLEAVEDKEAVRRGLTLFSMPQHAPDGMRLMWETAGLIWDTLGDSSTDVNWYTKRATLSAVYGSCVLYWLGDETPDCQATWEFLDRRIDDVMKFEKTKAGIRDNKLLSGVLAGPMAVLDQIKAPGMGRQDMPGRWPGKK</sequence>
<dbReference type="OrthoDB" id="7201143at2"/>
<evidence type="ECO:0000313" key="9">
    <source>
        <dbReference type="Proteomes" id="UP000051587"/>
    </source>
</evidence>
<dbReference type="Pfam" id="PF08511">
    <property type="entry name" value="COQ9"/>
    <property type="match status" value="1"/>
</dbReference>
<proteinExistence type="inferred from homology"/>
<protein>
    <submittedName>
        <fullName evidence="8">RpsU-divergently transcribed protein</fullName>
    </submittedName>
</protein>
<comment type="function">
    <text evidence="6">Membrane-associated protein that warps the membrane surface to access and bind aromatic isoprenes with high specificity, including ubiquinone (CoQ) isoprene intermediates and presents them directly to COQ7, therefore facilitating the COQ7-mediated hydroxylase step. Participates in the biosynthesis of coenzyme Q, also named ubiquinone, an essential lipid-soluble electron transporter for aerobic cellular respiration.</text>
</comment>
<dbReference type="RefSeq" id="WP_058263027.1">
    <property type="nucleotide sequence ID" value="NZ_CP051181.1"/>
</dbReference>
<name>A0A0N7LVF8_THAGE</name>
<dbReference type="InterPro" id="IPR013718">
    <property type="entry name" value="COQ9_C"/>
</dbReference>
<gene>
    <name evidence="8" type="ORF">TG4357_02287</name>
</gene>
<dbReference type="Proteomes" id="UP000051587">
    <property type="component" value="Unassembled WGS sequence"/>
</dbReference>
<feature type="domain" description="COQ9 C-terminal" evidence="7">
    <location>
        <begin position="114"/>
        <end position="184"/>
    </location>
</feature>
<evidence type="ECO:0000256" key="5">
    <source>
        <dbReference type="ARBA" id="ARBA00023121"/>
    </source>
</evidence>
<organism evidence="8 9">
    <name type="scientific">Thalassovita gelatinovora</name>
    <name type="common">Thalassobius gelatinovorus</name>
    <dbReference type="NCBI Taxonomy" id="53501"/>
    <lineage>
        <taxon>Bacteria</taxon>
        <taxon>Pseudomonadati</taxon>
        <taxon>Pseudomonadota</taxon>
        <taxon>Alphaproteobacteria</taxon>
        <taxon>Rhodobacterales</taxon>
        <taxon>Roseobacteraceae</taxon>
        <taxon>Thalassovita</taxon>
    </lineage>
</organism>
<comment type="similarity">
    <text evidence="2">Belongs to the COQ9 family.</text>
</comment>
<evidence type="ECO:0000256" key="2">
    <source>
        <dbReference type="ARBA" id="ARBA00010766"/>
    </source>
</evidence>
<comment type="pathway">
    <text evidence="1">Cofactor biosynthesis; ubiquinone biosynthesis.</text>
</comment>
<evidence type="ECO:0000256" key="3">
    <source>
        <dbReference type="ARBA" id="ARBA00022688"/>
    </source>
</evidence>
<keyword evidence="9" id="KW-1185">Reference proteome</keyword>
<evidence type="ECO:0000313" key="8">
    <source>
        <dbReference type="EMBL" id="CUH66178.1"/>
    </source>
</evidence>
<dbReference type="PANTHER" id="PTHR21427">
    <property type="entry name" value="UBIQUINONE BIOSYNTHESIS PROTEIN COQ9, MITOCHONDRIAL"/>
    <property type="match status" value="1"/>
</dbReference>
<dbReference type="EMBL" id="CYSA01000023">
    <property type="protein sequence ID" value="CUH66178.1"/>
    <property type="molecule type" value="Genomic_DNA"/>
</dbReference>
<keyword evidence="3" id="KW-0831">Ubiquinone biosynthesis</keyword>
<dbReference type="InterPro" id="IPR012762">
    <property type="entry name" value="Ubiq_biosynth_COQ9"/>
</dbReference>
<evidence type="ECO:0000256" key="6">
    <source>
        <dbReference type="ARBA" id="ARBA00058104"/>
    </source>
</evidence>
<dbReference type="GO" id="GO:0008289">
    <property type="term" value="F:lipid binding"/>
    <property type="evidence" value="ECO:0007669"/>
    <property type="project" value="UniProtKB-KW"/>
</dbReference>
<evidence type="ECO:0000256" key="4">
    <source>
        <dbReference type="ARBA" id="ARBA00022946"/>
    </source>
</evidence>
<evidence type="ECO:0000259" key="7">
    <source>
        <dbReference type="Pfam" id="PF08511"/>
    </source>
</evidence>
<accession>A0A0N7LVF8</accession>
<evidence type="ECO:0000256" key="1">
    <source>
        <dbReference type="ARBA" id="ARBA00004749"/>
    </source>
</evidence>
<dbReference type="GO" id="GO:0006744">
    <property type="term" value="P:ubiquinone biosynthetic process"/>
    <property type="evidence" value="ECO:0007669"/>
    <property type="project" value="UniProtKB-KW"/>
</dbReference>
<keyword evidence="4" id="KW-0809">Transit peptide</keyword>
<dbReference type="NCBIfam" id="TIGR02396">
    <property type="entry name" value="diverge_rpsU"/>
    <property type="match status" value="1"/>
</dbReference>
<dbReference type="PANTHER" id="PTHR21427:SF19">
    <property type="entry name" value="UBIQUINONE BIOSYNTHESIS PROTEIN COQ9, MITOCHONDRIAL"/>
    <property type="match status" value="1"/>
</dbReference>
<keyword evidence="5" id="KW-0446">Lipid-binding</keyword>